<dbReference type="GO" id="GO:0004725">
    <property type="term" value="F:protein tyrosine phosphatase activity"/>
    <property type="evidence" value="ECO:0007669"/>
    <property type="project" value="InterPro"/>
</dbReference>
<protein>
    <submittedName>
        <fullName evidence="3">Receptor-type tyrosine-protein phosphatase alpha-like</fullName>
    </submittedName>
</protein>
<accession>A0A8B7NBA8</accession>
<organism evidence="2 3">
    <name type="scientific">Hyalella azteca</name>
    <name type="common">Amphipod</name>
    <dbReference type="NCBI Taxonomy" id="294128"/>
    <lineage>
        <taxon>Eukaryota</taxon>
        <taxon>Metazoa</taxon>
        <taxon>Ecdysozoa</taxon>
        <taxon>Arthropoda</taxon>
        <taxon>Crustacea</taxon>
        <taxon>Multicrustacea</taxon>
        <taxon>Malacostraca</taxon>
        <taxon>Eumalacostraca</taxon>
        <taxon>Peracarida</taxon>
        <taxon>Amphipoda</taxon>
        <taxon>Senticaudata</taxon>
        <taxon>Talitrida</taxon>
        <taxon>Talitroidea</taxon>
        <taxon>Hyalellidae</taxon>
        <taxon>Hyalella</taxon>
    </lineage>
</organism>
<dbReference type="SUPFAM" id="SSF52799">
    <property type="entry name" value="(Phosphotyrosine protein) phosphatases II"/>
    <property type="match status" value="1"/>
</dbReference>
<gene>
    <name evidence="3" type="primary">LOC108668208</name>
</gene>
<keyword evidence="2" id="KW-1185">Reference proteome</keyword>
<dbReference type="CDD" id="cd00047">
    <property type="entry name" value="PTPc"/>
    <property type="match status" value="1"/>
</dbReference>
<sequence>MANIETFLNKSIGSLYMKHKFSSIPVNRDKPTRVAALAGNLKKNRYGNNLPYDDTRVHLLEIDDYAAYIDPHSDYINASHITGAGPHRRYIAAQGPKSEELCTIPDFWRMIDEQQVNVIIMIGDFIEDNAESCGQYFSYDGVVMLQDPPVSVMVTMLSTETPSSYNVSRIQVKMEVEGKSVLRDVTHYHYAAWPQQGDPSDTLALASMLLDIASSHPKSMLSALH</sequence>
<feature type="domain" description="Tyrosine-protein phosphatase" evidence="1">
    <location>
        <begin position="17"/>
        <end position="225"/>
    </location>
</feature>
<dbReference type="PRINTS" id="PR00700">
    <property type="entry name" value="PRTYPHPHTASE"/>
</dbReference>
<dbReference type="PANTHER" id="PTHR19134">
    <property type="entry name" value="RECEPTOR-TYPE TYROSINE-PROTEIN PHOSPHATASE"/>
    <property type="match status" value="1"/>
</dbReference>
<dbReference type="SMART" id="SM00194">
    <property type="entry name" value="PTPc"/>
    <property type="match status" value="1"/>
</dbReference>
<dbReference type="GeneID" id="108668208"/>
<reference evidence="3" key="1">
    <citation type="submission" date="2025-08" db="UniProtKB">
        <authorList>
            <consortium name="RefSeq"/>
        </authorList>
    </citation>
    <scope>IDENTIFICATION</scope>
    <source>
        <tissue evidence="3">Whole organism</tissue>
    </source>
</reference>
<dbReference type="PANTHER" id="PTHR19134:SF553">
    <property type="entry name" value="TYROSINE-PROTEIN PHOSPHATASE 10D-RELATED"/>
    <property type="match status" value="1"/>
</dbReference>
<evidence type="ECO:0000259" key="1">
    <source>
        <dbReference type="PROSITE" id="PS50055"/>
    </source>
</evidence>
<dbReference type="Pfam" id="PF00102">
    <property type="entry name" value="Y_phosphatase"/>
    <property type="match status" value="1"/>
</dbReference>
<dbReference type="PROSITE" id="PS50055">
    <property type="entry name" value="TYR_PHOSPHATASE_PTP"/>
    <property type="match status" value="1"/>
</dbReference>
<dbReference type="InterPro" id="IPR000242">
    <property type="entry name" value="PTP_cat"/>
</dbReference>
<proteinExistence type="predicted"/>
<dbReference type="RefSeq" id="XP_018010870.2">
    <property type="nucleotide sequence ID" value="XM_018155381.2"/>
</dbReference>
<evidence type="ECO:0000313" key="2">
    <source>
        <dbReference type="Proteomes" id="UP000694843"/>
    </source>
</evidence>
<dbReference type="InterPro" id="IPR050348">
    <property type="entry name" value="Protein-Tyr_Phosphatase"/>
</dbReference>
<dbReference type="Proteomes" id="UP000694843">
    <property type="component" value="Unplaced"/>
</dbReference>
<dbReference type="Gene3D" id="3.90.190.10">
    <property type="entry name" value="Protein tyrosine phosphatase superfamily"/>
    <property type="match status" value="1"/>
</dbReference>
<dbReference type="KEGG" id="hazt:108668208"/>
<dbReference type="OrthoDB" id="8609993at2759"/>
<dbReference type="OMA" id="AGDSEYN"/>
<name>A0A8B7NBA8_HYAAZ</name>
<dbReference type="AlphaFoldDB" id="A0A8B7NBA8"/>
<dbReference type="InterPro" id="IPR029021">
    <property type="entry name" value="Prot-tyrosine_phosphatase-like"/>
</dbReference>
<evidence type="ECO:0000313" key="3">
    <source>
        <dbReference type="RefSeq" id="XP_018010870.2"/>
    </source>
</evidence>